<dbReference type="Gene3D" id="3.40.50.720">
    <property type="entry name" value="NAD(P)-binding Rossmann-like Domain"/>
    <property type="match status" value="2"/>
</dbReference>
<name>A0A1G1ZQU5_9BACT</name>
<organism evidence="5 6">
    <name type="scientific">Candidatus Harrisonbacteria bacterium RIFCSPLOWO2_02_FULL_41_13b</name>
    <dbReference type="NCBI Taxonomy" id="1798409"/>
    <lineage>
        <taxon>Bacteria</taxon>
        <taxon>Candidatus Harrisoniibacteriota</taxon>
    </lineage>
</organism>
<dbReference type="FunFam" id="3.40.50.720:FF:000041">
    <property type="entry name" value="D-3-phosphoglycerate dehydrogenase"/>
    <property type="match status" value="1"/>
</dbReference>
<dbReference type="Proteomes" id="UP000177690">
    <property type="component" value="Unassembled WGS sequence"/>
</dbReference>
<proteinExistence type="inferred from homology"/>
<protein>
    <recommendedName>
        <fullName evidence="4">D-isomer specific 2-hydroxyacid dehydrogenase NAD-binding domain-containing protein</fullName>
    </recommendedName>
</protein>
<dbReference type="PANTHER" id="PTHR42789:SF1">
    <property type="entry name" value="D-ISOMER SPECIFIC 2-HYDROXYACID DEHYDROGENASE FAMILY PROTEIN (AFU_ORTHOLOGUE AFUA_6G10090)"/>
    <property type="match status" value="1"/>
</dbReference>
<dbReference type="SUPFAM" id="SSF52283">
    <property type="entry name" value="Formate/glycerate dehydrogenase catalytic domain-like"/>
    <property type="match status" value="1"/>
</dbReference>
<dbReference type="PANTHER" id="PTHR42789">
    <property type="entry name" value="D-ISOMER SPECIFIC 2-HYDROXYACID DEHYDROGENASE FAMILY PROTEIN (AFU_ORTHOLOGUE AFUA_6G10090)"/>
    <property type="match status" value="1"/>
</dbReference>
<evidence type="ECO:0000256" key="3">
    <source>
        <dbReference type="ARBA" id="ARBA00023027"/>
    </source>
</evidence>
<dbReference type="InterPro" id="IPR050857">
    <property type="entry name" value="D-2-hydroxyacid_DH"/>
</dbReference>
<dbReference type="GO" id="GO:0047545">
    <property type="term" value="F:(S)-2-hydroxyglutarate dehydrogenase activity"/>
    <property type="evidence" value="ECO:0007669"/>
    <property type="project" value="UniProtKB-ARBA"/>
</dbReference>
<dbReference type="InterPro" id="IPR036291">
    <property type="entry name" value="NAD(P)-bd_dom_sf"/>
</dbReference>
<comment type="similarity">
    <text evidence="1">Belongs to the D-isomer specific 2-hydroxyacid dehydrogenase family.</text>
</comment>
<evidence type="ECO:0000256" key="2">
    <source>
        <dbReference type="ARBA" id="ARBA00023002"/>
    </source>
</evidence>
<evidence type="ECO:0000259" key="4">
    <source>
        <dbReference type="Pfam" id="PF02826"/>
    </source>
</evidence>
<keyword evidence="2" id="KW-0560">Oxidoreductase</keyword>
<dbReference type="InterPro" id="IPR006140">
    <property type="entry name" value="D-isomer_DH_NAD-bd"/>
</dbReference>
<evidence type="ECO:0000313" key="6">
    <source>
        <dbReference type="Proteomes" id="UP000177690"/>
    </source>
</evidence>
<dbReference type="EMBL" id="MHJL01000030">
    <property type="protein sequence ID" value="OGY67063.1"/>
    <property type="molecule type" value="Genomic_DNA"/>
</dbReference>
<dbReference type="PROSITE" id="PS00671">
    <property type="entry name" value="D_2_HYDROXYACID_DH_3"/>
    <property type="match status" value="1"/>
</dbReference>
<accession>A0A1G1ZQU5</accession>
<comment type="caution">
    <text evidence="5">The sequence shown here is derived from an EMBL/GenBank/DDBJ whole genome shotgun (WGS) entry which is preliminary data.</text>
</comment>
<feature type="domain" description="D-isomer specific 2-hydroxyacid dehydrogenase NAD-binding" evidence="4">
    <location>
        <begin position="129"/>
        <end position="312"/>
    </location>
</feature>
<dbReference type="STRING" id="1798409.A3I24_02680"/>
<keyword evidence="3" id="KW-0520">NAD</keyword>
<dbReference type="SUPFAM" id="SSF51735">
    <property type="entry name" value="NAD(P)-binding Rossmann-fold domains"/>
    <property type="match status" value="1"/>
</dbReference>
<dbReference type="GO" id="GO:0006564">
    <property type="term" value="P:L-serine biosynthetic process"/>
    <property type="evidence" value="ECO:0007669"/>
    <property type="project" value="UniProtKB-ARBA"/>
</dbReference>
<evidence type="ECO:0000313" key="5">
    <source>
        <dbReference type="EMBL" id="OGY67063.1"/>
    </source>
</evidence>
<reference evidence="5 6" key="1">
    <citation type="journal article" date="2016" name="Nat. Commun.">
        <title>Thousands of microbial genomes shed light on interconnected biogeochemical processes in an aquifer system.</title>
        <authorList>
            <person name="Anantharaman K."/>
            <person name="Brown C.T."/>
            <person name="Hug L.A."/>
            <person name="Sharon I."/>
            <person name="Castelle C.J."/>
            <person name="Probst A.J."/>
            <person name="Thomas B.C."/>
            <person name="Singh A."/>
            <person name="Wilkins M.J."/>
            <person name="Karaoz U."/>
            <person name="Brodie E.L."/>
            <person name="Williams K.H."/>
            <person name="Hubbard S.S."/>
            <person name="Banfield J.F."/>
        </authorList>
    </citation>
    <scope>NUCLEOTIDE SEQUENCE [LARGE SCALE GENOMIC DNA]</scope>
</reference>
<dbReference type="InterPro" id="IPR029753">
    <property type="entry name" value="D-isomer_DH_CS"/>
</dbReference>
<sequence>MKFITLITESKDYSKKALAIYKSFGPVYFLPKIISGLPMPQILSSISGYRKSKILNVFSRVNILVVGLKYQIDKKWIDAMPNLKIIASPATGYNHLDIEYARKRGIKIISLRGRTSFLKNIPSTAEETMALIFALARNIPASFDDVKKGNWDRLHWRGHQLLHKTIGLLGFGRLGKLVAKYFKPLGMKVIAYDPYVSKNTMKKMGVEKVKMDDLFRNSDIVSLHVLLNEDVYNLVKAKHFKIMKPSAYLINTARGELIEKGALEKALKNKWIAGAALDVMWDERGDGGHLKNNSLVEYAKKNNNLIIVPHVGGATFEAMETTQEFIADLVQKEIKKIRNYE</sequence>
<dbReference type="AlphaFoldDB" id="A0A1G1ZQU5"/>
<dbReference type="Pfam" id="PF02826">
    <property type="entry name" value="2-Hacid_dh_C"/>
    <property type="match status" value="1"/>
</dbReference>
<evidence type="ECO:0000256" key="1">
    <source>
        <dbReference type="ARBA" id="ARBA00005854"/>
    </source>
</evidence>
<dbReference type="GO" id="GO:0051287">
    <property type="term" value="F:NAD binding"/>
    <property type="evidence" value="ECO:0007669"/>
    <property type="project" value="InterPro"/>
</dbReference>
<gene>
    <name evidence="5" type="ORF">A3I24_02680</name>
</gene>
<dbReference type="GO" id="GO:0004617">
    <property type="term" value="F:phosphoglycerate dehydrogenase activity"/>
    <property type="evidence" value="ECO:0007669"/>
    <property type="project" value="UniProtKB-ARBA"/>
</dbReference>